<feature type="domain" description="ABC-type uncharacterised transport system" evidence="1">
    <location>
        <begin position="455"/>
        <end position="699"/>
    </location>
</feature>
<dbReference type="RefSeq" id="WP_004309027.1">
    <property type="nucleotide sequence ID" value="NZ_CAXTIO010000019.1"/>
</dbReference>
<comment type="caution">
    <text evidence="2">The sequence shown here is derived from an EMBL/GenBank/DDBJ whole genome shotgun (WGS) entry which is preliminary data.</text>
</comment>
<evidence type="ECO:0000313" key="3">
    <source>
        <dbReference type="Proteomes" id="UP000435985"/>
    </source>
</evidence>
<name>A0A139LNL6_BACOV</name>
<dbReference type="Pfam" id="PF12679">
    <property type="entry name" value="ABC2_membrane_2"/>
    <property type="match status" value="1"/>
</dbReference>
<dbReference type="Pfam" id="PF09822">
    <property type="entry name" value="ABC_transp_aux"/>
    <property type="match status" value="1"/>
</dbReference>
<reference evidence="2 3" key="1">
    <citation type="journal article" date="2019" name="Nat. Med.">
        <title>A library of human gut bacterial isolates paired with longitudinal multiomics data enables mechanistic microbiome research.</title>
        <authorList>
            <person name="Poyet M."/>
            <person name="Groussin M."/>
            <person name="Gibbons S.M."/>
            <person name="Avila-Pacheco J."/>
            <person name="Jiang X."/>
            <person name="Kearney S.M."/>
            <person name="Perrotta A.R."/>
            <person name="Berdy B."/>
            <person name="Zhao S."/>
            <person name="Lieberman T.D."/>
            <person name="Swanson P.K."/>
            <person name="Smith M."/>
            <person name="Roesemann S."/>
            <person name="Alexander J.E."/>
            <person name="Rich S.A."/>
            <person name="Livny J."/>
            <person name="Vlamakis H."/>
            <person name="Clish C."/>
            <person name="Bullock K."/>
            <person name="Deik A."/>
            <person name="Scott J."/>
            <person name="Pierce K.A."/>
            <person name="Xavier R.J."/>
            <person name="Alm E.J."/>
        </authorList>
    </citation>
    <scope>NUCLEOTIDE SEQUENCE [LARGE SCALE GENOMIC DNA]</scope>
    <source>
        <strain evidence="2 3">BIOML-A14</strain>
    </source>
</reference>
<evidence type="ECO:0000313" key="2">
    <source>
        <dbReference type="EMBL" id="KAA4661415.1"/>
    </source>
</evidence>
<organism evidence="2 3">
    <name type="scientific">Bacteroides ovatus</name>
    <dbReference type="NCBI Taxonomy" id="28116"/>
    <lineage>
        <taxon>Bacteria</taxon>
        <taxon>Pseudomonadati</taxon>
        <taxon>Bacteroidota</taxon>
        <taxon>Bacteroidia</taxon>
        <taxon>Bacteroidales</taxon>
        <taxon>Bacteroidaceae</taxon>
        <taxon>Bacteroides</taxon>
    </lineage>
</organism>
<dbReference type="GO" id="GO:0005886">
    <property type="term" value="C:plasma membrane"/>
    <property type="evidence" value="ECO:0007669"/>
    <property type="project" value="UniProtKB-SubCell"/>
</dbReference>
<dbReference type="EMBL" id="VWFO01000042">
    <property type="protein sequence ID" value="KAA4661415.1"/>
    <property type="molecule type" value="Genomic_DNA"/>
</dbReference>
<dbReference type="AlphaFoldDB" id="A0A139LNL6"/>
<dbReference type="Proteomes" id="UP000435985">
    <property type="component" value="Unassembled WGS sequence"/>
</dbReference>
<protein>
    <submittedName>
        <fullName evidence="2">ABC transporter permease subunit</fullName>
    </submittedName>
</protein>
<sequence>MNLRLILRIARTELAVLFYSPVAWLLLIAFTCQVGFDFMNILTEIVKIKALGNTITFSVTAGFVLGLKGIYEVIQETIYLYIPLLTMNLMSREYSSGSIKLLYSSPVNSIQIITGKFVSMVVFALIFVIILALPTIVMFISVPHVDITLILAGLLSMFLLILTYCSIGLFMTTLTSYQVVAAVATLSALAFLNYVGGIGQESILFREITYWLSIKGRASEMVGGLICSDDVIYFLAVILLFLWLSVIKLNNEKTHRSLLSKTMRYALAVCTIIVIGFVSSRPAMMGFYDATRSKQRTLSEESQKVMKQLSGPMTITTYVNIFDKEFDVASPKEQKEDMARFKMYTRFKPEIKMEYVYYYSTPKDSALYRQYPNKNIREIAYEVAKKKNFNPQKLKSAEELKEKIDLAKENYRFVRVVERGSGEQARLRLFDDMEYHPSETEISAALKKMLVTPVKVGAITGHQERSTTKKGDQDYSLFATHGRFRYSMINQGFDLVELNLKDMNDIPSNINILLIAEMRSSMSSKEQEIIDRFLERGGNMMIMGDVGRQEVMNPLLRKVGLKLLPGIIAQPSDVNPGDLVLAKATQIAADSIGGFYKRMVDRQTHSAVTMPSAVALEVVDTTKFHPIVLLQSNAQQTWIEYQTKDFVNDSLSLDSLQGEKLGAYPTAIALTRKIKGKDKKQRIIVLGDADCFSNAELQKSSRPGIYSFNFNMIPGSFRWLCYNEFPVSSSRAPYLDKDISLTPMDLSTIKIIYCYGIPFIIGLCGIWICWRRRKR</sequence>
<dbReference type="InterPro" id="IPR019196">
    <property type="entry name" value="ABC_transp_unknown"/>
</dbReference>
<dbReference type="GO" id="GO:0140359">
    <property type="term" value="F:ABC-type transporter activity"/>
    <property type="evidence" value="ECO:0007669"/>
    <property type="project" value="InterPro"/>
</dbReference>
<evidence type="ECO:0000259" key="1">
    <source>
        <dbReference type="Pfam" id="PF09822"/>
    </source>
</evidence>
<gene>
    <name evidence="2" type="ORF">F3B98_22980</name>
</gene>
<proteinExistence type="predicted"/>
<accession>A0A139LNL6</accession>